<evidence type="ECO:0000313" key="1">
    <source>
        <dbReference type="EMBL" id="WAH44879.1"/>
    </source>
</evidence>
<gene>
    <name evidence="1" type="ORF">NZD89_27930</name>
</gene>
<name>A0ABY6ZS12_9BACL</name>
<keyword evidence="1" id="KW-0614">Plasmid</keyword>
<proteinExistence type="predicted"/>
<protein>
    <submittedName>
        <fullName evidence="1">Uncharacterized protein</fullName>
    </submittedName>
</protein>
<sequence length="370" mass="42318">MQTNSALFQTLYFVEGIVNEFKAELVPYSVSTTGNLTTFALELEVTVPGIKWVKVTLSGGWCVETGKGYFTHLACRGSATIGESRRQSIIAVLKGLFFGFELSDDQPEGVYTKSGTYEQRTQLIRKIERSQLTPLYKKTYRDMEFLVCLYQNHLVESYDYGMDYIDEKGTKYRIMRMVTGFEKVNRFLLSVEEYRDGYRAFHQATERKETSIEVLHPLVEAMPPELSVGTVVYDTEERCYARIIEVDQELHLQHESSAGKSSWEPFILSSRYEVVQDTPFEVPTSGLYFDTTNRYLYRAVFERPNYLVVAPAHNGTFESRRWSVAKAKDRRPSQQSTIACLVFVCKNLVGDGYAVYTAKAHVTRYAKGAV</sequence>
<keyword evidence="2" id="KW-1185">Reference proteome</keyword>
<reference evidence="1" key="1">
    <citation type="submission" date="2022-08" db="EMBL/GenBank/DDBJ databases">
        <title>Alicyclobacillus fastidiosus DSM 17978, complete genome.</title>
        <authorList>
            <person name="Wang Q."/>
            <person name="Cai R."/>
            <person name="Wang Z."/>
        </authorList>
    </citation>
    <scope>NUCLEOTIDE SEQUENCE</scope>
    <source>
        <strain evidence="1">DSM 17978</strain>
        <plasmid evidence="1">unnamed1</plasmid>
    </source>
</reference>
<dbReference type="EMBL" id="CP104068">
    <property type="protein sequence ID" value="WAH44879.1"/>
    <property type="molecule type" value="Genomic_DNA"/>
</dbReference>
<dbReference type="RefSeq" id="WP_268008748.1">
    <property type="nucleotide sequence ID" value="NZ_BSUT01000003.1"/>
</dbReference>
<geneLocation type="plasmid" evidence="1 2">
    <name>unnamed1</name>
</geneLocation>
<evidence type="ECO:0000313" key="2">
    <source>
        <dbReference type="Proteomes" id="UP001164761"/>
    </source>
</evidence>
<dbReference type="Proteomes" id="UP001164761">
    <property type="component" value="Plasmid unnamed1"/>
</dbReference>
<organism evidence="1 2">
    <name type="scientific">Alicyclobacillus fastidiosus</name>
    <dbReference type="NCBI Taxonomy" id="392011"/>
    <lineage>
        <taxon>Bacteria</taxon>
        <taxon>Bacillati</taxon>
        <taxon>Bacillota</taxon>
        <taxon>Bacilli</taxon>
        <taxon>Bacillales</taxon>
        <taxon>Alicyclobacillaceae</taxon>
        <taxon>Alicyclobacillus</taxon>
    </lineage>
</organism>
<accession>A0ABY6ZS12</accession>